<evidence type="ECO:0000313" key="4">
    <source>
        <dbReference type="Proteomes" id="UP001054945"/>
    </source>
</evidence>
<feature type="region of interest" description="Disordered" evidence="1">
    <location>
        <begin position="46"/>
        <end position="73"/>
    </location>
</feature>
<dbReference type="Proteomes" id="UP001054945">
    <property type="component" value="Unassembled WGS sequence"/>
</dbReference>
<feature type="compositionally biased region" description="Basic residues" evidence="1">
    <location>
        <begin position="52"/>
        <end position="65"/>
    </location>
</feature>
<dbReference type="EMBL" id="BPLR01001083">
    <property type="protein sequence ID" value="GIY99789.1"/>
    <property type="molecule type" value="Genomic_DNA"/>
</dbReference>
<reference evidence="3 4" key="1">
    <citation type="submission" date="2021-06" db="EMBL/GenBank/DDBJ databases">
        <title>Caerostris extrusa draft genome.</title>
        <authorList>
            <person name="Kono N."/>
            <person name="Arakawa K."/>
        </authorList>
    </citation>
    <scope>NUCLEOTIDE SEQUENCE [LARGE SCALE GENOMIC DNA]</scope>
</reference>
<evidence type="ECO:0000256" key="1">
    <source>
        <dbReference type="SAM" id="MobiDB-lite"/>
    </source>
</evidence>
<accession>A0AAV4XYG3</accession>
<keyword evidence="2" id="KW-0812">Transmembrane</keyword>
<name>A0AAV4XYG3_CAEEX</name>
<gene>
    <name evidence="3" type="ORF">CEXT_508131</name>
</gene>
<protein>
    <submittedName>
        <fullName evidence="3">Uncharacterized protein</fullName>
    </submittedName>
</protein>
<evidence type="ECO:0000313" key="3">
    <source>
        <dbReference type="EMBL" id="GIY99789.1"/>
    </source>
</evidence>
<evidence type="ECO:0000256" key="2">
    <source>
        <dbReference type="SAM" id="Phobius"/>
    </source>
</evidence>
<sequence length="154" mass="18256">MEDDRDRDIFARFTRLEKSRNVQLFFLHQTTPASLSFHCKRGAAQGGGKGGVRGRRHSLKRQCRKQRQENKQKIFQHNEKKKKQERKLFTTLQRQRRLWALLSCGRVTVAFYFPYQLLVTALFKSHKTDEDIPVSLIFHAKWRDRRRSALAPGM</sequence>
<keyword evidence="2" id="KW-0472">Membrane</keyword>
<dbReference type="AlphaFoldDB" id="A0AAV4XYG3"/>
<keyword evidence="2" id="KW-1133">Transmembrane helix</keyword>
<keyword evidence="4" id="KW-1185">Reference proteome</keyword>
<feature type="transmembrane region" description="Helical" evidence="2">
    <location>
        <begin position="98"/>
        <end position="115"/>
    </location>
</feature>
<organism evidence="3 4">
    <name type="scientific">Caerostris extrusa</name>
    <name type="common">Bark spider</name>
    <name type="synonym">Caerostris bankana</name>
    <dbReference type="NCBI Taxonomy" id="172846"/>
    <lineage>
        <taxon>Eukaryota</taxon>
        <taxon>Metazoa</taxon>
        <taxon>Ecdysozoa</taxon>
        <taxon>Arthropoda</taxon>
        <taxon>Chelicerata</taxon>
        <taxon>Arachnida</taxon>
        <taxon>Araneae</taxon>
        <taxon>Araneomorphae</taxon>
        <taxon>Entelegynae</taxon>
        <taxon>Araneoidea</taxon>
        <taxon>Araneidae</taxon>
        <taxon>Caerostris</taxon>
    </lineage>
</organism>
<proteinExistence type="predicted"/>
<comment type="caution">
    <text evidence="3">The sequence shown here is derived from an EMBL/GenBank/DDBJ whole genome shotgun (WGS) entry which is preliminary data.</text>
</comment>